<name>A0A2V3IEA4_9FLOR</name>
<feature type="region of interest" description="Disordered" evidence="1">
    <location>
        <begin position="193"/>
        <end position="212"/>
    </location>
</feature>
<feature type="region of interest" description="Disordered" evidence="1">
    <location>
        <begin position="226"/>
        <end position="247"/>
    </location>
</feature>
<evidence type="ECO:0000256" key="1">
    <source>
        <dbReference type="SAM" id="MobiDB-lite"/>
    </source>
</evidence>
<evidence type="ECO:0000313" key="3">
    <source>
        <dbReference type="Proteomes" id="UP000247409"/>
    </source>
</evidence>
<sequence length="247" mass="28083">MSNKYSYLRGSSLKYGDNFEFLDVLFFLRNCNQWELEMMSKKQEKWEVDKDKFEAKTSLQLDVDSIIGKPSDKQRNTSPIISANEWSGVKKGSMVGSKRAHIMKSQVKLLQREAEGIEELARAAKKRKVVGEQRLAFEEQSSLFTLLSLLSVNKILRKKYINSTAQKAIQEVERSVKIWSQCKNGFSSRSDCYPNSSSFMQPEPSDLNIQEPSNPKEIEAFAAIVSMSGTRRSTPNESDLSDAKRST</sequence>
<reference evidence="2 3" key="1">
    <citation type="journal article" date="2018" name="Mol. Biol. Evol.">
        <title>Analysis of the draft genome of the red seaweed Gracilariopsis chorda provides insights into genome size evolution in Rhodophyta.</title>
        <authorList>
            <person name="Lee J."/>
            <person name="Yang E.C."/>
            <person name="Graf L."/>
            <person name="Yang J.H."/>
            <person name="Qiu H."/>
            <person name="Zel Zion U."/>
            <person name="Chan C.X."/>
            <person name="Stephens T.G."/>
            <person name="Weber A.P.M."/>
            <person name="Boo G.H."/>
            <person name="Boo S.M."/>
            <person name="Kim K.M."/>
            <person name="Shin Y."/>
            <person name="Jung M."/>
            <person name="Lee S.J."/>
            <person name="Yim H.S."/>
            <person name="Lee J.H."/>
            <person name="Bhattacharya D."/>
            <person name="Yoon H.S."/>
        </authorList>
    </citation>
    <scope>NUCLEOTIDE SEQUENCE [LARGE SCALE GENOMIC DNA]</scope>
    <source>
        <strain evidence="2 3">SKKU-2015</strain>
        <tissue evidence="2">Whole body</tissue>
    </source>
</reference>
<comment type="caution">
    <text evidence="2">The sequence shown here is derived from an EMBL/GenBank/DDBJ whole genome shotgun (WGS) entry which is preliminary data.</text>
</comment>
<proteinExistence type="predicted"/>
<feature type="compositionally biased region" description="Polar residues" evidence="1">
    <location>
        <begin position="227"/>
        <end position="238"/>
    </location>
</feature>
<evidence type="ECO:0000313" key="2">
    <source>
        <dbReference type="EMBL" id="PXF40394.1"/>
    </source>
</evidence>
<dbReference type="Proteomes" id="UP000247409">
    <property type="component" value="Unassembled WGS sequence"/>
</dbReference>
<organism evidence="2 3">
    <name type="scientific">Gracilariopsis chorda</name>
    <dbReference type="NCBI Taxonomy" id="448386"/>
    <lineage>
        <taxon>Eukaryota</taxon>
        <taxon>Rhodophyta</taxon>
        <taxon>Florideophyceae</taxon>
        <taxon>Rhodymeniophycidae</taxon>
        <taxon>Gracilariales</taxon>
        <taxon>Gracilariaceae</taxon>
        <taxon>Gracilariopsis</taxon>
    </lineage>
</organism>
<dbReference type="EMBL" id="NBIV01000301">
    <property type="protein sequence ID" value="PXF40394.1"/>
    <property type="molecule type" value="Genomic_DNA"/>
</dbReference>
<keyword evidence="3" id="KW-1185">Reference proteome</keyword>
<gene>
    <name evidence="2" type="ORF">BWQ96_09901</name>
</gene>
<protein>
    <recommendedName>
        <fullName evidence="4">No apical meristem-associated C-terminal domain-containing protein</fullName>
    </recommendedName>
</protein>
<evidence type="ECO:0008006" key="4">
    <source>
        <dbReference type="Google" id="ProtNLM"/>
    </source>
</evidence>
<accession>A0A2V3IEA4</accession>
<dbReference type="AlphaFoldDB" id="A0A2V3IEA4"/>